<sequence length="86" mass="10144">MEEQQERRPNPSASLSEEHERELKKIFDDYDHNGSGDIDIDELRDIAEDLGEPLSEVELEYLAKEFDTNESGAISWTEFIMWWRNP</sequence>
<feature type="region of interest" description="Disordered" evidence="2">
    <location>
        <begin position="1"/>
        <end position="21"/>
    </location>
</feature>
<dbReference type="SMART" id="SM00054">
    <property type="entry name" value="EFh"/>
    <property type="match status" value="2"/>
</dbReference>
<dbReference type="Pfam" id="PF13499">
    <property type="entry name" value="EF-hand_7"/>
    <property type="match status" value="1"/>
</dbReference>
<evidence type="ECO:0000256" key="2">
    <source>
        <dbReference type="SAM" id="MobiDB-lite"/>
    </source>
</evidence>
<accession>A0ABD3F1Y6</accession>
<dbReference type="InterPro" id="IPR011992">
    <property type="entry name" value="EF-hand-dom_pair"/>
</dbReference>
<evidence type="ECO:0000259" key="3">
    <source>
        <dbReference type="PROSITE" id="PS50222"/>
    </source>
</evidence>
<dbReference type="Proteomes" id="UP001632037">
    <property type="component" value="Unassembled WGS sequence"/>
</dbReference>
<dbReference type="PROSITE" id="PS00018">
    <property type="entry name" value="EF_HAND_1"/>
    <property type="match status" value="2"/>
</dbReference>
<feature type="domain" description="EF-hand" evidence="3">
    <location>
        <begin position="18"/>
        <end position="53"/>
    </location>
</feature>
<comment type="caution">
    <text evidence="4">The sequence shown here is derived from an EMBL/GenBank/DDBJ whole genome shotgun (WGS) entry which is preliminary data.</text>
</comment>
<keyword evidence="1" id="KW-0106">Calcium</keyword>
<gene>
    <name evidence="4" type="ORF">V7S43_014651</name>
</gene>
<dbReference type="InterPro" id="IPR002048">
    <property type="entry name" value="EF_hand_dom"/>
</dbReference>
<dbReference type="InterPro" id="IPR018247">
    <property type="entry name" value="EF_Hand_1_Ca_BS"/>
</dbReference>
<proteinExistence type="predicted"/>
<dbReference type="EMBL" id="JBIMZQ010000041">
    <property type="protein sequence ID" value="KAL3660507.1"/>
    <property type="molecule type" value="Genomic_DNA"/>
</dbReference>
<dbReference type="Gene3D" id="1.10.238.10">
    <property type="entry name" value="EF-hand"/>
    <property type="match status" value="1"/>
</dbReference>
<keyword evidence="5" id="KW-1185">Reference proteome</keyword>
<name>A0ABD3F1Y6_9STRA</name>
<protein>
    <recommendedName>
        <fullName evidence="3">EF-hand domain-containing protein</fullName>
    </recommendedName>
</protein>
<evidence type="ECO:0000313" key="4">
    <source>
        <dbReference type="EMBL" id="KAL3660507.1"/>
    </source>
</evidence>
<dbReference type="CDD" id="cd00051">
    <property type="entry name" value="EFh"/>
    <property type="match status" value="1"/>
</dbReference>
<feature type="domain" description="EF-hand" evidence="3">
    <location>
        <begin position="54"/>
        <end position="86"/>
    </location>
</feature>
<evidence type="ECO:0000256" key="1">
    <source>
        <dbReference type="ARBA" id="ARBA00022837"/>
    </source>
</evidence>
<evidence type="ECO:0000313" key="5">
    <source>
        <dbReference type="Proteomes" id="UP001632037"/>
    </source>
</evidence>
<dbReference type="AlphaFoldDB" id="A0ABD3F1Y6"/>
<organism evidence="4 5">
    <name type="scientific">Phytophthora oleae</name>
    <dbReference type="NCBI Taxonomy" id="2107226"/>
    <lineage>
        <taxon>Eukaryota</taxon>
        <taxon>Sar</taxon>
        <taxon>Stramenopiles</taxon>
        <taxon>Oomycota</taxon>
        <taxon>Peronosporomycetes</taxon>
        <taxon>Peronosporales</taxon>
        <taxon>Peronosporaceae</taxon>
        <taxon>Phytophthora</taxon>
    </lineage>
</organism>
<dbReference type="PROSITE" id="PS50222">
    <property type="entry name" value="EF_HAND_2"/>
    <property type="match status" value="2"/>
</dbReference>
<reference evidence="4 5" key="1">
    <citation type="submission" date="2024-09" db="EMBL/GenBank/DDBJ databases">
        <title>Genome sequencing and assembly of Phytophthora oleae, isolate VK10A, causative agent of rot of olive drupes.</title>
        <authorList>
            <person name="Conti Taguali S."/>
            <person name="Riolo M."/>
            <person name="La Spada F."/>
            <person name="Cacciola S.O."/>
            <person name="Dionisio G."/>
        </authorList>
    </citation>
    <scope>NUCLEOTIDE SEQUENCE [LARGE SCALE GENOMIC DNA]</scope>
    <source>
        <strain evidence="4 5">VK10A</strain>
    </source>
</reference>
<dbReference type="SUPFAM" id="SSF47473">
    <property type="entry name" value="EF-hand"/>
    <property type="match status" value="1"/>
</dbReference>